<name>A0ABM7QE56_9GAMM</name>
<dbReference type="EMBL" id="AP024546">
    <property type="protein sequence ID" value="BCT95906.1"/>
    <property type="molecule type" value="Genomic_DNA"/>
</dbReference>
<sequence length="213" mass="22353">MDKSLLAGFAVALAAAALPAPNIAEASATVQQCRTADGTSLFTDKPCKLVGAQSVPMRGDLATRLMREEALEASISGVEVATLQPDSTTMAAAREAIGRRAAAGGCARTPTQLAMDLRGAFALGDVNRVAESYHWVGMGQRAANATMLQLDRLAHRQVRDTQYYDAQIGGFADAGGGIGGGAGVMQVRFGDGEGATIQDFDVERYQGCYFVRF</sequence>
<feature type="signal peptide" evidence="1">
    <location>
        <begin position="1"/>
        <end position="26"/>
    </location>
</feature>
<dbReference type="RefSeq" id="WP_213433641.1">
    <property type="nucleotide sequence ID" value="NZ_AP024546.1"/>
</dbReference>
<protein>
    <recommendedName>
        <fullName evidence="4">DUF4124 domain-containing protein</fullName>
    </recommendedName>
</protein>
<evidence type="ECO:0008006" key="4">
    <source>
        <dbReference type="Google" id="ProtNLM"/>
    </source>
</evidence>
<evidence type="ECO:0000313" key="3">
    <source>
        <dbReference type="Proteomes" id="UP000680514"/>
    </source>
</evidence>
<feature type="chain" id="PRO_5046765128" description="DUF4124 domain-containing protein" evidence="1">
    <location>
        <begin position="27"/>
        <end position="213"/>
    </location>
</feature>
<organism evidence="2 3">
    <name type="scientific">Lysobacter helvus</name>
    <dbReference type="NCBI Taxonomy" id="2675059"/>
    <lineage>
        <taxon>Bacteria</taxon>
        <taxon>Pseudomonadati</taxon>
        <taxon>Pseudomonadota</taxon>
        <taxon>Gammaproteobacteria</taxon>
        <taxon>Lysobacterales</taxon>
        <taxon>Lysobacteraceae</taxon>
        <taxon>Lysobacter</taxon>
    </lineage>
</organism>
<accession>A0ABM7QE56</accession>
<dbReference type="Proteomes" id="UP000680514">
    <property type="component" value="Chromosome"/>
</dbReference>
<proteinExistence type="predicted"/>
<keyword evidence="3" id="KW-1185">Reference proteome</keyword>
<gene>
    <name evidence="2" type="ORF">LYSHEL_17770</name>
</gene>
<reference evidence="2 3" key="1">
    <citation type="submission" date="2021-03" db="EMBL/GenBank/DDBJ databases">
        <title>Complete Genome Sequences of Two Lysobacter Strains Isolated from Sea Water (Lysobacter caseinilyticus) and Soil (Lysobacter helvus) in South Korea.</title>
        <authorList>
            <person name="Watanabe Y."/>
            <person name="Arakawa K."/>
        </authorList>
    </citation>
    <scope>NUCLEOTIDE SEQUENCE [LARGE SCALE GENOMIC DNA]</scope>
    <source>
        <strain evidence="2 3">D10</strain>
    </source>
</reference>
<evidence type="ECO:0000313" key="2">
    <source>
        <dbReference type="EMBL" id="BCT95906.1"/>
    </source>
</evidence>
<keyword evidence="1" id="KW-0732">Signal</keyword>
<evidence type="ECO:0000256" key="1">
    <source>
        <dbReference type="SAM" id="SignalP"/>
    </source>
</evidence>